<dbReference type="STRING" id="742766.HMPREF9455_01196"/>
<gene>
    <name evidence="2" type="ORF">HMPREF9455_01196</name>
</gene>
<proteinExistence type="predicted"/>
<sequence>MDYNELQSKTISFLRFPLIVAVVFIHAYSASTTAQGGGSAPEMVYPVYDSIRYLISQVIARIAVPLFFLHPVFYFFIK</sequence>
<dbReference type="EMBL" id="ADLV01000015">
    <property type="protein sequence ID" value="EGK02946.1"/>
    <property type="molecule type" value="Genomic_DNA"/>
</dbReference>
<evidence type="ECO:0000313" key="2">
    <source>
        <dbReference type="EMBL" id="EGK02946.1"/>
    </source>
</evidence>
<evidence type="ECO:0000256" key="1">
    <source>
        <dbReference type="SAM" id="Phobius"/>
    </source>
</evidence>
<accession>F5IUP6</accession>
<dbReference type="Proteomes" id="UP000004913">
    <property type="component" value="Unassembled WGS sequence"/>
</dbReference>
<protein>
    <recommendedName>
        <fullName evidence="4">YWFCY domain-containing protein</fullName>
    </recommendedName>
</protein>
<reference evidence="2 3" key="1">
    <citation type="submission" date="2011-04" db="EMBL/GenBank/DDBJ databases">
        <title>The Genome Sequence of Dysgonomonas gadei ATCC BAA-286.</title>
        <authorList>
            <consortium name="The Broad Institute Genome Sequencing Platform"/>
            <person name="Earl A."/>
            <person name="Ward D."/>
            <person name="Feldgarden M."/>
            <person name="Gevers D."/>
            <person name="Pudlo N."/>
            <person name="Martens E."/>
            <person name="Allen-Vercoe E."/>
            <person name="Young S.K."/>
            <person name="Zeng Q."/>
            <person name="Gargeya S."/>
            <person name="Fitzgerald M."/>
            <person name="Haas B."/>
            <person name="Abouelleil A."/>
            <person name="Alvarado L."/>
            <person name="Arachchi H.M."/>
            <person name="Berlin A."/>
            <person name="Brown A."/>
            <person name="Chapman S.B."/>
            <person name="Chen Z."/>
            <person name="Dunbar C."/>
            <person name="Freedman E."/>
            <person name="Gearin G."/>
            <person name="Gellesch M."/>
            <person name="Goldberg J."/>
            <person name="Griggs A."/>
            <person name="Gujja S."/>
            <person name="Heiman D."/>
            <person name="Howarth C."/>
            <person name="Larson L."/>
            <person name="Lui A."/>
            <person name="MacDonald P.J.P."/>
            <person name="Mehta T."/>
            <person name="Montmayeur A."/>
            <person name="Murphy C."/>
            <person name="Neiman D."/>
            <person name="Pearson M."/>
            <person name="Priest M."/>
            <person name="Roberts A."/>
            <person name="Saif S."/>
            <person name="Shea T."/>
            <person name="Shenoy N."/>
            <person name="Sisk P."/>
            <person name="Stolte C."/>
            <person name="Sykes S."/>
            <person name="Yandava C."/>
            <person name="Wortman J."/>
            <person name="Nusbaum C."/>
            <person name="Birren B."/>
        </authorList>
    </citation>
    <scope>NUCLEOTIDE SEQUENCE [LARGE SCALE GENOMIC DNA]</scope>
    <source>
        <strain evidence="2 3">ATCC BAA-286</strain>
    </source>
</reference>
<feature type="transmembrane region" description="Helical" evidence="1">
    <location>
        <begin position="51"/>
        <end position="77"/>
    </location>
</feature>
<feature type="transmembrane region" description="Helical" evidence="1">
    <location>
        <begin position="12"/>
        <end position="31"/>
    </location>
</feature>
<comment type="caution">
    <text evidence="2">The sequence shown here is derived from an EMBL/GenBank/DDBJ whole genome shotgun (WGS) entry which is preliminary data.</text>
</comment>
<name>F5IUP6_9BACT</name>
<keyword evidence="1" id="KW-1133">Transmembrane helix</keyword>
<dbReference type="HOGENOM" id="CLU_2616343_0_0_10"/>
<organism evidence="2 3">
    <name type="scientific">Dysgonomonas gadei ATCC BAA-286</name>
    <dbReference type="NCBI Taxonomy" id="742766"/>
    <lineage>
        <taxon>Bacteria</taxon>
        <taxon>Pseudomonadati</taxon>
        <taxon>Bacteroidota</taxon>
        <taxon>Bacteroidia</taxon>
        <taxon>Bacteroidales</taxon>
        <taxon>Dysgonomonadaceae</taxon>
        <taxon>Dysgonomonas</taxon>
    </lineage>
</organism>
<keyword evidence="1" id="KW-0812">Transmembrane</keyword>
<dbReference type="AlphaFoldDB" id="F5IUP6"/>
<evidence type="ECO:0008006" key="4">
    <source>
        <dbReference type="Google" id="ProtNLM"/>
    </source>
</evidence>
<keyword evidence="3" id="KW-1185">Reference proteome</keyword>
<evidence type="ECO:0000313" key="3">
    <source>
        <dbReference type="Proteomes" id="UP000004913"/>
    </source>
</evidence>
<keyword evidence="1" id="KW-0472">Membrane</keyword>